<dbReference type="SUPFAM" id="SSF51120">
    <property type="entry name" value="beta-Roll"/>
    <property type="match status" value="1"/>
</dbReference>
<dbReference type="Gene3D" id="2.150.10.10">
    <property type="entry name" value="Serralysin-like metalloprotease, C-terminal"/>
    <property type="match status" value="1"/>
</dbReference>
<reference evidence="1 2" key="1">
    <citation type="journal article" date="2011" name="Stand. Genomic Sci.">
        <title>Complete genome sequence of Rhodospirillum rubrum type strain (S1).</title>
        <authorList>
            <person name="Munk A.C."/>
            <person name="Copeland A."/>
            <person name="Lucas S."/>
            <person name="Lapidus A."/>
            <person name="Del Rio T.G."/>
            <person name="Barry K."/>
            <person name="Detter J.C."/>
            <person name="Hammon N."/>
            <person name="Israni S."/>
            <person name="Pitluck S."/>
            <person name="Brettin T."/>
            <person name="Bruce D."/>
            <person name="Han C."/>
            <person name="Tapia R."/>
            <person name="Gilna P."/>
            <person name="Schmutz J."/>
            <person name="Larimer F."/>
            <person name="Land M."/>
            <person name="Kyrpides N.C."/>
            <person name="Mavromatis K."/>
            <person name="Richardson P."/>
            <person name="Rohde M."/>
            <person name="Goker M."/>
            <person name="Klenk H.P."/>
            <person name="Zhang Y."/>
            <person name="Roberts G.P."/>
            <person name="Reslewic S."/>
            <person name="Schwartz D.C."/>
        </authorList>
    </citation>
    <scope>NUCLEOTIDE SEQUENCE [LARGE SCALE GENOMIC DNA]</scope>
    <source>
        <strain evidence="2">ATCC 11170 / ATH 1.1.1 / DSM 467 / LMG 4362 / NCIMB 8255 / S1</strain>
        <plasmid evidence="2">pRHORT</plasmid>
    </source>
</reference>
<gene>
    <name evidence="1" type="ordered locus">Rru_B0030</name>
</gene>
<dbReference type="PATRIC" id="fig|269796.9.peg.26"/>
<geneLocation type="plasmid" evidence="2">
    <name>pRHORT</name>
</geneLocation>
<dbReference type="Proteomes" id="UP000001929">
    <property type="component" value="Plasmid unnamed"/>
</dbReference>
<dbReference type="EMBL" id="CP000231">
    <property type="protein sequence ID" value="ABC24626.1"/>
    <property type="molecule type" value="Genomic_DNA"/>
</dbReference>
<evidence type="ECO:0000313" key="1">
    <source>
        <dbReference type="EMBL" id="ABC24626.1"/>
    </source>
</evidence>
<dbReference type="PROSITE" id="PS00330">
    <property type="entry name" value="HEMOLYSIN_CALCIUM"/>
    <property type="match status" value="1"/>
</dbReference>
<dbReference type="PhylomeDB" id="Q2RML9"/>
<accession>Q2RML9</accession>
<evidence type="ECO:0000313" key="2">
    <source>
        <dbReference type="Proteomes" id="UP000001929"/>
    </source>
</evidence>
<dbReference type="InterPro" id="IPR018511">
    <property type="entry name" value="Hemolysin-typ_Ca-bd_CS"/>
</dbReference>
<protein>
    <submittedName>
        <fullName evidence="1">Hemolysin-type calcium-binding region</fullName>
    </submittedName>
</protein>
<sequence length="462" mass="48224">MASNVGSFFNEEFYLRVYSDVAEAVKQGAISSGYEHFLRYGMAEGRNPNRFFDTAYYLNQNPDVASVVKTGSITAYSHFVDNGNVELRSPTAFFDVDWYLTNNNDVAVKVYRGELTAYGHFFANGADELRQATPFFSPLDYMAANPDVTSSPLRHFAEFGIAENRDLGNGLKMTYFAQDTIFTDALFTGNFAAAFARVAQIAPFLPSFEKPATYLYSSDLEAPTDFVSSSVFLAVPTGLSGVTAPATSSSFSQLTIGQASDGTLTLSGTGAKAGVTIDLANNQILDGGKTLLLRTDSVHSTVDASGVKIASVTLTGTSRVETLTGSAQADTLSGGAGMDTLTGGAGADTFILASSSANDADTITDFVSGTDKIQLSDAVYSLTGSRGAALAATDYHEVATVTALTGGTLALATNAEKIIVVADSGEIYFNDDGATAGGLTLIGVLKNAGAAVDPAIGDFVLG</sequence>
<dbReference type="InterPro" id="IPR001343">
    <property type="entry name" value="Hemolysn_Ca-bd"/>
</dbReference>
<dbReference type="GO" id="GO:0005615">
    <property type="term" value="C:extracellular space"/>
    <property type="evidence" value="ECO:0007669"/>
    <property type="project" value="InterPro"/>
</dbReference>
<dbReference type="InterPro" id="IPR011049">
    <property type="entry name" value="Serralysin-like_metalloprot_C"/>
</dbReference>
<proteinExistence type="predicted"/>
<keyword evidence="2" id="KW-1185">Reference proteome</keyword>
<dbReference type="HOGENOM" id="CLU_591699_0_0_5"/>
<name>Q2RML9_RHORT</name>
<dbReference type="KEGG" id="rru:Rru_B0030"/>
<dbReference type="AlphaFoldDB" id="Q2RML9"/>
<dbReference type="RefSeq" id="WP_011387741.1">
    <property type="nucleotide sequence ID" value="NC_007641.1"/>
</dbReference>
<dbReference type="Pfam" id="PF00353">
    <property type="entry name" value="HemolysinCabind"/>
    <property type="match status" value="1"/>
</dbReference>
<keyword evidence="1" id="KW-0614">Plasmid</keyword>
<dbReference type="EnsemblBacteria" id="ABC24626">
    <property type="protein sequence ID" value="ABC24626"/>
    <property type="gene ID" value="Rru_B0030"/>
</dbReference>
<dbReference type="GO" id="GO:0005509">
    <property type="term" value="F:calcium ion binding"/>
    <property type="evidence" value="ECO:0007669"/>
    <property type="project" value="InterPro"/>
</dbReference>
<organism evidence="1 2">
    <name type="scientific">Rhodospirillum rubrum (strain ATCC 11170 / ATH 1.1.1 / DSM 467 / LMG 4362 / NCIMB 8255 / S1)</name>
    <dbReference type="NCBI Taxonomy" id="269796"/>
    <lineage>
        <taxon>Bacteria</taxon>
        <taxon>Pseudomonadati</taxon>
        <taxon>Pseudomonadota</taxon>
        <taxon>Alphaproteobacteria</taxon>
        <taxon>Rhodospirillales</taxon>
        <taxon>Rhodospirillaceae</taxon>
        <taxon>Rhodospirillum</taxon>
    </lineage>
</organism>